<organism evidence="2 3">
    <name type="scientific">Blautia segnis</name>
    <dbReference type="NCBI Taxonomy" id="2763030"/>
    <lineage>
        <taxon>Bacteria</taxon>
        <taxon>Bacillati</taxon>
        <taxon>Bacillota</taxon>
        <taxon>Clostridia</taxon>
        <taxon>Lachnospirales</taxon>
        <taxon>Lachnospiraceae</taxon>
        <taxon>Blautia</taxon>
    </lineage>
</organism>
<name>A0A8I0AF67_9FIRM</name>
<dbReference type="Pfam" id="PF12652">
    <property type="entry name" value="CotJB"/>
    <property type="match status" value="1"/>
</dbReference>
<comment type="caution">
    <text evidence="2">The sequence shown here is derived from an EMBL/GenBank/DDBJ whole genome shotgun (WGS) entry which is preliminary data.</text>
</comment>
<accession>A0A8I0AF67</accession>
<keyword evidence="3" id="KW-1185">Reference proteome</keyword>
<keyword evidence="2" id="KW-0946">Virion</keyword>
<evidence type="ECO:0000313" key="3">
    <source>
        <dbReference type="Proteomes" id="UP000652847"/>
    </source>
</evidence>
<dbReference type="AlphaFoldDB" id="A0A8I0AF67"/>
<dbReference type="EMBL" id="JACOOT010000031">
    <property type="protein sequence ID" value="MBC5651988.1"/>
    <property type="molecule type" value="Genomic_DNA"/>
</dbReference>
<dbReference type="RefSeq" id="WP_021924341.1">
    <property type="nucleotide sequence ID" value="NZ_JACOOT010000031.1"/>
</dbReference>
<dbReference type="InterPro" id="IPR024207">
    <property type="entry name" value="CotJB_dom"/>
</dbReference>
<reference evidence="2 3" key="1">
    <citation type="submission" date="2020-08" db="EMBL/GenBank/DDBJ databases">
        <title>Genome public.</title>
        <authorList>
            <person name="Liu C."/>
            <person name="Sun Q."/>
        </authorList>
    </citation>
    <scope>NUCLEOTIDE SEQUENCE [LARGE SCALE GENOMIC DNA]</scope>
    <source>
        <strain evidence="2 3">BX17</strain>
    </source>
</reference>
<dbReference type="Proteomes" id="UP000652847">
    <property type="component" value="Unassembled WGS sequence"/>
</dbReference>
<gene>
    <name evidence="2" type="ORF">H8S54_12940</name>
</gene>
<keyword evidence="2" id="KW-0167">Capsid protein</keyword>
<evidence type="ECO:0000313" key="2">
    <source>
        <dbReference type="EMBL" id="MBC5651988.1"/>
    </source>
</evidence>
<dbReference type="PIRSF" id="PIRSF010606">
    <property type="entry name" value="Spore_coat_CotJB"/>
    <property type="match status" value="1"/>
</dbReference>
<evidence type="ECO:0000259" key="1">
    <source>
        <dbReference type="Pfam" id="PF12652"/>
    </source>
</evidence>
<protein>
    <submittedName>
        <fullName evidence="2">Spore coat protein CotJB</fullName>
    </submittedName>
</protein>
<proteinExistence type="predicted"/>
<feature type="domain" description="Protein CotJB" evidence="1">
    <location>
        <begin position="12"/>
        <end position="87"/>
    </location>
</feature>
<sequence>MMKNQTSKRRCLLQQINEVSFAVNDILLYLDTHPDDEKALAFFEDVSDRRNQLLAEYAKDYGPLTVDTASKTCETSWKWSQQPFPWEREGA</sequence>
<dbReference type="InterPro" id="IPR016571">
    <property type="entry name" value="Spore_coat_assembly_CotJB"/>
</dbReference>